<organism evidence="1 2">
    <name type="scientific">Trifolium subterraneum</name>
    <name type="common">Subterranean clover</name>
    <dbReference type="NCBI Taxonomy" id="3900"/>
    <lineage>
        <taxon>Eukaryota</taxon>
        <taxon>Viridiplantae</taxon>
        <taxon>Streptophyta</taxon>
        <taxon>Embryophyta</taxon>
        <taxon>Tracheophyta</taxon>
        <taxon>Spermatophyta</taxon>
        <taxon>Magnoliopsida</taxon>
        <taxon>eudicotyledons</taxon>
        <taxon>Gunneridae</taxon>
        <taxon>Pentapetalae</taxon>
        <taxon>rosids</taxon>
        <taxon>fabids</taxon>
        <taxon>Fabales</taxon>
        <taxon>Fabaceae</taxon>
        <taxon>Papilionoideae</taxon>
        <taxon>50 kb inversion clade</taxon>
        <taxon>NPAAA clade</taxon>
        <taxon>Hologalegina</taxon>
        <taxon>IRL clade</taxon>
        <taxon>Trifolieae</taxon>
        <taxon>Trifolium</taxon>
    </lineage>
</organism>
<proteinExistence type="predicted"/>
<dbReference type="Proteomes" id="UP000242715">
    <property type="component" value="Unassembled WGS sequence"/>
</dbReference>
<gene>
    <name evidence="1" type="ORF">TSUD_172610</name>
</gene>
<protein>
    <submittedName>
        <fullName evidence="1">Uncharacterized protein</fullName>
    </submittedName>
</protein>
<name>A0A2Z6LZX6_TRISU</name>
<sequence length="79" mass="8610">MLPTPQRVLVIPALKLRATLLAWSTTMRRRHGDVVVAKDVVEEVVASTKALGKVSLPVKSVLNLTMRLLTAGIDLILKP</sequence>
<keyword evidence="2" id="KW-1185">Reference proteome</keyword>
<evidence type="ECO:0000313" key="1">
    <source>
        <dbReference type="EMBL" id="GAU23233.1"/>
    </source>
</evidence>
<dbReference type="AlphaFoldDB" id="A0A2Z6LZX6"/>
<evidence type="ECO:0000313" key="2">
    <source>
        <dbReference type="Proteomes" id="UP000242715"/>
    </source>
</evidence>
<dbReference type="EMBL" id="DF973265">
    <property type="protein sequence ID" value="GAU23233.1"/>
    <property type="molecule type" value="Genomic_DNA"/>
</dbReference>
<accession>A0A2Z6LZX6</accession>
<reference evidence="2" key="1">
    <citation type="journal article" date="2017" name="Front. Plant Sci.">
        <title>Climate Clever Clovers: New Paradigm to Reduce the Environmental Footprint of Ruminants by Breeding Low Methanogenic Forages Utilizing Haplotype Variation.</title>
        <authorList>
            <person name="Kaur P."/>
            <person name="Appels R."/>
            <person name="Bayer P.E."/>
            <person name="Keeble-Gagnere G."/>
            <person name="Wang J."/>
            <person name="Hirakawa H."/>
            <person name="Shirasawa K."/>
            <person name="Vercoe P."/>
            <person name="Stefanova K."/>
            <person name="Durmic Z."/>
            <person name="Nichols P."/>
            <person name="Revell C."/>
            <person name="Isobe S.N."/>
            <person name="Edwards D."/>
            <person name="Erskine W."/>
        </authorList>
    </citation>
    <scope>NUCLEOTIDE SEQUENCE [LARGE SCALE GENOMIC DNA]</scope>
    <source>
        <strain evidence="2">cv. Daliak</strain>
    </source>
</reference>